<keyword evidence="1" id="KW-0805">Transcription regulation</keyword>
<accession>A0ABR0BDL9</accession>
<evidence type="ECO:0000256" key="3">
    <source>
        <dbReference type="ARBA" id="ARBA00023163"/>
    </source>
</evidence>
<dbReference type="InterPro" id="IPR000837">
    <property type="entry name" value="AP-1"/>
</dbReference>
<comment type="caution">
    <text evidence="6">The sequence shown here is derived from an EMBL/GenBank/DDBJ whole genome shotgun (WGS) entry which is preliminary data.</text>
</comment>
<evidence type="ECO:0000313" key="6">
    <source>
        <dbReference type="EMBL" id="KAK4070023.1"/>
    </source>
</evidence>
<sequence>MVRWCCVREALIFAGSAVRPPAQAAAPVSQSFSPGGNVPPTGWIRPAIVAKVVSSLRHSTQGFPPLSMTIAAPLPPKVQRLAPCLWISARWFNNIPRPGQLTLLPPPILTRWKVAYKTILSAAKAQLHMVGSLVFKIPSSRHTGQFTSVEMNSTLLAPNVSVDLRPLDNDRSISFSQLDCQWGGAYLLDDGLKMTEQESFPVSTDVVVGGNDISLTCLYGTMVDPDAGKNAMGERSNNGVQFSDFFYTRANSSLSCNSSPSSNTSILSENMAIDTTQFAESPTPKTKRTTIKKCGQPRKTQPAANAAAAPKPDAGAKSRRRASTRNDVDASGEDDPKALRVREKNRIAADKCRSRRRQEEDKLKSKHEDLEQEHRRLSEALSELVTEKLLLKNMLTTHSSCDCRLIQDYLKESASEWVAKKLRASASPSEPRPS</sequence>
<evidence type="ECO:0000259" key="5">
    <source>
        <dbReference type="PROSITE" id="PS50217"/>
    </source>
</evidence>
<keyword evidence="2" id="KW-0238">DNA-binding</keyword>
<reference evidence="6 7" key="1">
    <citation type="journal article" date="2024" name="Microbiol. Resour. Announc.">
        <title>Genome annotations for the ascomycete fungi Trichoderma harzianum, Trichoderma aggressivum, and Purpureocillium lilacinum.</title>
        <authorList>
            <person name="Beijen E.P.W."/>
            <person name="Ohm R.A."/>
        </authorList>
    </citation>
    <scope>NUCLEOTIDE SEQUENCE [LARGE SCALE GENOMIC DNA]</scope>
    <source>
        <strain evidence="6 7">CBS 150709</strain>
    </source>
</reference>
<proteinExistence type="predicted"/>
<gene>
    <name evidence="6" type="ORF">Purlil1_13577</name>
</gene>
<dbReference type="CDD" id="cd14687">
    <property type="entry name" value="bZIP_ATF2"/>
    <property type="match status" value="1"/>
</dbReference>
<dbReference type="PANTHER" id="PTHR23351">
    <property type="entry name" value="FOS TRANSCRIPTION FACTOR-RELATED"/>
    <property type="match status" value="1"/>
</dbReference>
<keyword evidence="7" id="KW-1185">Reference proteome</keyword>
<dbReference type="Proteomes" id="UP001287286">
    <property type="component" value="Unassembled WGS sequence"/>
</dbReference>
<evidence type="ECO:0000313" key="7">
    <source>
        <dbReference type="Proteomes" id="UP001287286"/>
    </source>
</evidence>
<dbReference type="SMART" id="SM00338">
    <property type="entry name" value="BRLZ"/>
    <property type="match status" value="1"/>
</dbReference>
<feature type="region of interest" description="Disordered" evidence="4">
    <location>
        <begin position="274"/>
        <end position="374"/>
    </location>
</feature>
<dbReference type="InterPro" id="IPR046347">
    <property type="entry name" value="bZIP_sf"/>
</dbReference>
<dbReference type="PROSITE" id="PS50217">
    <property type="entry name" value="BZIP"/>
    <property type="match status" value="1"/>
</dbReference>
<protein>
    <submittedName>
        <fullName evidence="6">Transcriptional regulator family: bZIP</fullName>
    </submittedName>
</protein>
<feature type="domain" description="BZIP" evidence="5">
    <location>
        <begin position="335"/>
        <end position="398"/>
    </location>
</feature>
<evidence type="ECO:0000256" key="2">
    <source>
        <dbReference type="ARBA" id="ARBA00023125"/>
    </source>
</evidence>
<evidence type="ECO:0000256" key="1">
    <source>
        <dbReference type="ARBA" id="ARBA00023015"/>
    </source>
</evidence>
<dbReference type="EMBL" id="JAWRVI010000249">
    <property type="protein sequence ID" value="KAK4070023.1"/>
    <property type="molecule type" value="Genomic_DNA"/>
</dbReference>
<feature type="compositionally biased region" description="Basic and acidic residues" evidence="4">
    <location>
        <begin position="324"/>
        <end position="374"/>
    </location>
</feature>
<dbReference type="PANTHER" id="PTHR23351:SF24">
    <property type="entry name" value="ACTIVATING TRANSCRIPTION FACTOR 3-RELATED"/>
    <property type="match status" value="1"/>
</dbReference>
<organism evidence="6 7">
    <name type="scientific">Purpureocillium lilacinum</name>
    <name type="common">Paecilomyces lilacinus</name>
    <dbReference type="NCBI Taxonomy" id="33203"/>
    <lineage>
        <taxon>Eukaryota</taxon>
        <taxon>Fungi</taxon>
        <taxon>Dikarya</taxon>
        <taxon>Ascomycota</taxon>
        <taxon>Pezizomycotina</taxon>
        <taxon>Sordariomycetes</taxon>
        <taxon>Hypocreomycetidae</taxon>
        <taxon>Hypocreales</taxon>
        <taxon>Ophiocordycipitaceae</taxon>
        <taxon>Purpureocillium</taxon>
    </lineage>
</organism>
<dbReference type="InterPro" id="IPR004827">
    <property type="entry name" value="bZIP"/>
</dbReference>
<dbReference type="Gene3D" id="1.20.5.170">
    <property type="match status" value="1"/>
</dbReference>
<feature type="compositionally biased region" description="Low complexity" evidence="4">
    <location>
        <begin position="302"/>
        <end position="315"/>
    </location>
</feature>
<evidence type="ECO:0000256" key="4">
    <source>
        <dbReference type="SAM" id="MobiDB-lite"/>
    </source>
</evidence>
<keyword evidence="3" id="KW-0804">Transcription</keyword>
<dbReference type="SUPFAM" id="SSF57959">
    <property type="entry name" value="Leucine zipper domain"/>
    <property type="match status" value="1"/>
</dbReference>
<name>A0ABR0BDL9_PURLI</name>
<dbReference type="Pfam" id="PF07716">
    <property type="entry name" value="bZIP_2"/>
    <property type="match status" value="1"/>
</dbReference>